<dbReference type="KEGG" id="pseo:OM33_08560"/>
<keyword evidence="2" id="KW-1185">Reference proteome</keyword>
<evidence type="ECO:0000313" key="2">
    <source>
        <dbReference type="Proteomes" id="UP000030341"/>
    </source>
</evidence>
<reference evidence="1 2" key="1">
    <citation type="submission" date="2014-11" db="EMBL/GenBank/DDBJ databases">
        <title>Complete Genome Sequence of Pseudoalteromonas sp. Strain OCN003 Isolated from Kaneohe Bay, Oahu, Hawaii.</title>
        <authorList>
            <person name="Beurmann S."/>
            <person name="Videau P."/>
            <person name="Ushijima B."/>
            <person name="Smith A.M."/>
            <person name="Aeby G.S."/>
            <person name="Callahan S.M."/>
            <person name="Belcaid M."/>
        </authorList>
    </citation>
    <scope>NUCLEOTIDE SEQUENCE [LARGE SCALE GENOMIC DNA]</scope>
    <source>
        <strain evidence="1 2">OCN003</strain>
    </source>
</reference>
<evidence type="ECO:0000313" key="1">
    <source>
        <dbReference type="EMBL" id="AIY65206.1"/>
    </source>
</evidence>
<dbReference type="STRING" id="1348114.OM33_08560"/>
<gene>
    <name evidence="1" type="ORF">OM33_08560</name>
</gene>
<dbReference type="OrthoDB" id="2582440at2"/>
<dbReference type="RefSeq" id="WP_038640878.1">
    <property type="nucleotide sequence ID" value="NZ_CP009888.1"/>
</dbReference>
<proteinExistence type="predicted"/>
<name>A0A0A7EGL8_9GAMM</name>
<dbReference type="HOGENOM" id="CLU_594284_0_0_6"/>
<accession>A0A0A7EGL8</accession>
<protein>
    <submittedName>
        <fullName evidence="1">Uncharacterized protein</fullName>
    </submittedName>
</protein>
<dbReference type="Proteomes" id="UP000030341">
    <property type="component" value="Chromosome 1"/>
</dbReference>
<dbReference type="AlphaFoldDB" id="A0A0A7EGL8"/>
<organism evidence="1 2">
    <name type="scientific">Pseudoalteromonas piratica</name>
    <dbReference type="NCBI Taxonomy" id="1348114"/>
    <lineage>
        <taxon>Bacteria</taxon>
        <taxon>Pseudomonadati</taxon>
        <taxon>Pseudomonadota</taxon>
        <taxon>Gammaproteobacteria</taxon>
        <taxon>Alteromonadales</taxon>
        <taxon>Pseudoalteromonadaceae</taxon>
        <taxon>Pseudoalteromonas</taxon>
    </lineage>
</organism>
<sequence>MINYLPFPVQLGSPSLAAKFVREALRIERPRNIALLKSSDGGFINVQQKIEVAPEDDFEFEMVVQVERDDPNYDSIVQGNASDDTPAFRLKKNKYVDGGAAWEHGSLQLEMKHTQTAYYADCAPEDRNPEFPTKFNRLKIVRTGKEMDYIVNGVKAIGTHIGAESWIPFTIHRINELATCRFLEFKFTKNGQKIIDHDLSAPHGTTIIPNLAQPLGVELYADNPFVVANAGTVTKLTSDSWSVQTSHGSPNNLAYGARILSFPVTPNESYLFKVEANEDVNLLAYNSAYQLISRGVNEVLFTTTEAFVRLYVSPRTTNAVIFKKSSIKKASYYAEFVNVTDDNKEQFTWNSERNAWVGLADYKALNMSVNQTNAWSGIITITGFVIGSKYLITIDADIASGDMHLVNFDSTDSLSFTASGKQIYAVTAKASTCYLQSKSTGFAGTINTLIVQSLLDMGAQ</sequence>
<dbReference type="EMBL" id="CP009888">
    <property type="protein sequence ID" value="AIY65206.1"/>
    <property type="molecule type" value="Genomic_DNA"/>
</dbReference>